<proteinExistence type="predicted"/>
<protein>
    <submittedName>
        <fullName evidence="2">Uncharacterized protein</fullName>
    </submittedName>
</protein>
<feature type="compositionally biased region" description="Low complexity" evidence="1">
    <location>
        <begin position="50"/>
        <end position="60"/>
    </location>
</feature>
<feature type="compositionally biased region" description="Basic and acidic residues" evidence="1">
    <location>
        <begin position="35"/>
        <end position="48"/>
    </location>
</feature>
<reference evidence="3" key="1">
    <citation type="journal article" date="2019" name="Int. J. Syst. Evol. Microbiol.">
        <title>The Global Catalogue of Microorganisms (GCM) 10K type strain sequencing project: providing services to taxonomists for standard genome sequencing and annotation.</title>
        <authorList>
            <consortium name="The Broad Institute Genomics Platform"/>
            <consortium name="The Broad Institute Genome Sequencing Center for Infectious Disease"/>
            <person name="Wu L."/>
            <person name="Ma J."/>
        </authorList>
    </citation>
    <scope>NUCLEOTIDE SEQUENCE [LARGE SCALE GENOMIC DNA]</scope>
    <source>
        <strain evidence="3">JCM 16902</strain>
    </source>
</reference>
<organism evidence="2 3">
    <name type="scientific">Kineosporia mesophila</name>
    <dbReference type="NCBI Taxonomy" id="566012"/>
    <lineage>
        <taxon>Bacteria</taxon>
        <taxon>Bacillati</taxon>
        <taxon>Actinomycetota</taxon>
        <taxon>Actinomycetes</taxon>
        <taxon>Kineosporiales</taxon>
        <taxon>Kineosporiaceae</taxon>
        <taxon>Kineosporia</taxon>
    </lineage>
</organism>
<sequence length="113" mass="12645">MGDARRCGRSGSRGRHRTTQRGLRNLRDQGLILTDGRRPIILDPERSGRSPSIPETSSETPKPDIPAHYWIVVLDIENFSSRPGPVQVRLRESMYRVVRGPSRRPVSTGTNSG</sequence>
<keyword evidence="3" id="KW-1185">Reference proteome</keyword>
<evidence type="ECO:0000313" key="3">
    <source>
        <dbReference type="Proteomes" id="UP001501074"/>
    </source>
</evidence>
<comment type="caution">
    <text evidence="2">The sequence shown here is derived from an EMBL/GenBank/DDBJ whole genome shotgun (WGS) entry which is preliminary data.</text>
</comment>
<name>A0ABP6YYX4_9ACTN</name>
<gene>
    <name evidence="2" type="ORF">GCM10022223_05280</name>
</gene>
<evidence type="ECO:0000256" key="1">
    <source>
        <dbReference type="SAM" id="MobiDB-lite"/>
    </source>
</evidence>
<feature type="region of interest" description="Disordered" evidence="1">
    <location>
        <begin position="1"/>
        <end position="64"/>
    </location>
</feature>
<evidence type="ECO:0000313" key="2">
    <source>
        <dbReference type="EMBL" id="GAA3593325.1"/>
    </source>
</evidence>
<accession>A0ABP6YYX4</accession>
<dbReference type="EMBL" id="BAAAZO010000001">
    <property type="protein sequence ID" value="GAA3593325.1"/>
    <property type="molecule type" value="Genomic_DNA"/>
</dbReference>
<dbReference type="RefSeq" id="WP_231488352.1">
    <property type="nucleotide sequence ID" value="NZ_BAAAZO010000001.1"/>
</dbReference>
<dbReference type="Proteomes" id="UP001501074">
    <property type="component" value="Unassembled WGS sequence"/>
</dbReference>